<comment type="caution">
    <text evidence="2">The sequence shown here is derived from an EMBL/GenBank/DDBJ whole genome shotgun (WGS) entry which is preliminary data.</text>
</comment>
<name>A0ABW7Z968_9ACTN</name>
<dbReference type="InterPro" id="IPR025225">
    <property type="entry name" value="DUF3956"/>
</dbReference>
<evidence type="ECO:0000313" key="3">
    <source>
        <dbReference type="Proteomes" id="UP001612741"/>
    </source>
</evidence>
<keyword evidence="1" id="KW-0732">Signal</keyword>
<evidence type="ECO:0000256" key="1">
    <source>
        <dbReference type="SAM" id="SignalP"/>
    </source>
</evidence>
<dbReference type="InterPro" id="IPR006311">
    <property type="entry name" value="TAT_signal"/>
</dbReference>
<accession>A0ABW7Z968</accession>
<dbReference type="RefSeq" id="WP_397090579.1">
    <property type="nucleotide sequence ID" value="NZ_JBITGY010000016.1"/>
</dbReference>
<proteinExistence type="predicted"/>
<dbReference type="Proteomes" id="UP001612741">
    <property type="component" value="Unassembled WGS sequence"/>
</dbReference>
<dbReference type="Pfam" id="PF13104">
    <property type="entry name" value="DUF3956"/>
    <property type="match status" value="1"/>
</dbReference>
<protein>
    <submittedName>
        <fullName evidence="2">DUF3956 family protein</fullName>
    </submittedName>
</protein>
<feature type="signal peptide" evidence="1">
    <location>
        <begin position="1"/>
        <end position="31"/>
    </location>
</feature>
<reference evidence="2 3" key="1">
    <citation type="submission" date="2024-10" db="EMBL/GenBank/DDBJ databases">
        <title>The Natural Products Discovery Center: Release of the First 8490 Sequenced Strains for Exploring Actinobacteria Biosynthetic Diversity.</title>
        <authorList>
            <person name="Kalkreuter E."/>
            <person name="Kautsar S.A."/>
            <person name="Yang D."/>
            <person name="Bader C.D."/>
            <person name="Teijaro C.N."/>
            <person name="Fluegel L."/>
            <person name="Davis C.M."/>
            <person name="Simpson J.R."/>
            <person name="Lauterbach L."/>
            <person name="Steele A.D."/>
            <person name="Gui C."/>
            <person name="Meng S."/>
            <person name="Li G."/>
            <person name="Viehrig K."/>
            <person name="Ye F."/>
            <person name="Su P."/>
            <person name="Kiefer A.F."/>
            <person name="Nichols A."/>
            <person name="Cepeda A.J."/>
            <person name="Yan W."/>
            <person name="Fan B."/>
            <person name="Jiang Y."/>
            <person name="Adhikari A."/>
            <person name="Zheng C.-J."/>
            <person name="Schuster L."/>
            <person name="Cowan T.M."/>
            <person name="Smanski M.J."/>
            <person name="Chevrette M.G."/>
            <person name="De Carvalho L.P.S."/>
            <person name="Shen B."/>
        </authorList>
    </citation>
    <scope>NUCLEOTIDE SEQUENCE [LARGE SCALE GENOMIC DNA]</scope>
    <source>
        <strain evidence="2 3">NPDC050545</strain>
    </source>
</reference>
<evidence type="ECO:0000313" key="2">
    <source>
        <dbReference type="EMBL" id="MFI6504714.1"/>
    </source>
</evidence>
<organism evidence="2 3">
    <name type="scientific">Nonomuraea typhae</name>
    <dbReference type="NCBI Taxonomy" id="2603600"/>
    <lineage>
        <taxon>Bacteria</taxon>
        <taxon>Bacillati</taxon>
        <taxon>Actinomycetota</taxon>
        <taxon>Actinomycetes</taxon>
        <taxon>Streptosporangiales</taxon>
        <taxon>Streptosporangiaceae</taxon>
        <taxon>Nonomuraea</taxon>
    </lineage>
</organism>
<dbReference type="EMBL" id="JBITGY010000016">
    <property type="protein sequence ID" value="MFI6504714.1"/>
    <property type="molecule type" value="Genomic_DNA"/>
</dbReference>
<dbReference type="PROSITE" id="PS51318">
    <property type="entry name" value="TAT"/>
    <property type="match status" value="1"/>
</dbReference>
<keyword evidence="3" id="KW-1185">Reference proteome</keyword>
<sequence>MRTVRDRVLALLGALALTAALVPAAALPASAAVSAIQQEDSCVMFADGQWYLVILVGGREAGRIPISTDTAQGLLGSGVPMCG</sequence>
<gene>
    <name evidence="2" type="ORF">ACIBG2_45525</name>
</gene>
<feature type="chain" id="PRO_5046913829" evidence="1">
    <location>
        <begin position="32"/>
        <end position="83"/>
    </location>
</feature>